<dbReference type="EMBL" id="VAWA01000008">
    <property type="protein sequence ID" value="TLP75609.1"/>
    <property type="molecule type" value="Genomic_DNA"/>
</dbReference>
<dbReference type="AlphaFoldDB" id="A0A5R9AA04"/>
<name>A0A5R9AA04_9MICC</name>
<dbReference type="InterPro" id="IPR012495">
    <property type="entry name" value="TadE-like_dom"/>
</dbReference>
<dbReference type="Proteomes" id="UP000306544">
    <property type="component" value="Unassembled WGS sequence"/>
</dbReference>
<gene>
    <name evidence="2" type="ORF">FEF27_07455</name>
</gene>
<keyword evidence="3" id="KW-1185">Reference proteome</keyword>
<evidence type="ECO:0000313" key="2">
    <source>
        <dbReference type="EMBL" id="TLP75609.1"/>
    </source>
</evidence>
<feature type="domain" description="TadE-like" evidence="1">
    <location>
        <begin position="7"/>
        <end position="49"/>
    </location>
</feature>
<accession>A0A5R9AA04</accession>
<comment type="caution">
    <text evidence="2">The sequence shown here is derived from an EMBL/GenBank/DDBJ whole genome shotgun (WGS) entry which is preliminary data.</text>
</comment>
<proteinExistence type="predicted"/>
<dbReference type="OrthoDB" id="3254574at2"/>
<evidence type="ECO:0000259" key="1">
    <source>
        <dbReference type="Pfam" id="PF07811"/>
    </source>
</evidence>
<organism evidence="2 3">
    <name type="scientific">Nesterenkonia sphaerica</name>
    <dbReference type="NCBI Taxonomy" id="1804988"/>
    <lineage>
        <taxon>Bacteria</taxon>
        <taxon>Bacillati</taxon>
        <taxon>Actinomycetota</taxon>
        <taxon>Actinomycetes</taxon>
        <taxon>Micrococcales</taxon>
        <taxon>Micrococcaceae</taxon>
        <taxon>Nesterenkonia</taxon>
    </lineage>
</organism>
<protein>
    <submittedName>
        <fullName evidence="2">Pilus assembly protein</fullName>
    </submittedName>
</protein>
<dbReference type="Pfam" id="PF07811">
    <property type="entry name" value="TadE"/>
    <property type="match status" value="1"/>
</dbReference>
<evidence type="ECO:0000313" key="3">
    <source>
        <dbReference type="Proteomes" id="UP000306544"/>
    </source>
</evidence>
<reference evidence="2 3" key="1">
    <citation type="submission" date="2019-05" db="EMBL/GenBank/DDBJ databases">
        <title>Nesterenkonia sp. GY239, isolated from the Southern Atlantic Ocean.</title>
        <authorList>
            <person name="Zhang G."/>
        </authorList>
    </citation>
    <scope>NUCLEOTIDE SEQUENCE [LARGE SCALE GENOMIC DNA]</scope>
    <source>
        <strain evidence="2 3">GY239</strain>
    </source>
</reference>
<sequence length="124" mass="13340">MRSEERGSATAEFTMVAALLVLLFLGVLQVAGLIHIRNSLIDAASTGARFGALDDRSAQDGVARTQELIRGSVADRYAQEVNYEYVEVPEGRTLRITVDARVPVLVIGPGVGELEVTGSAYEFD</sequence>